<name>A0ABR0VCL1_REHGL</name>
<comment type="similarity">
    <text evidence="2">Belongs to the CWC22 family.</text>
</comment>
<dbReference type="InterPro" id="IPR050781">
    <property type="entry name" value="CWC22_splicing_factor"/>
</dbReference>
<dbReference type="PROSITE" id="PS51366">
    <property type="entry name" value="MI"/>
    <property type="match status" value="1"/>
</dbReference>
<comment type="subcellular location">
    <subcellularLocation>
        <location evidence="1">Nucleus</location>
        <location evidence="1">Nucleolus</location>
    </subcellularLocation>
</comment>
<evidence type="ECO:0000256" key="3">
    <source>
        <dbReference type="ARBA" id="ARBA00022845"/>
    </source>
</evidence>
<keyword evidence="6" id="KW-1133">Transmembrane helix</keyword>
<evidence type="ECO:0000256" key="2">
    <source>
        <dbReference type="ARBA" id="ARBA00006856"/>
    </source>
</evidence>
<feature type="compositionally biased region" description="Basic and acidic residues" evidence="5">
    <location>
        <begin position="80"/>
        <end position="104"/>
    </location>
</feature>
<comment type="caution">
    <text evidence="8">The sequence shown here is derived from an EMBL/GenBank/DDBJ whole genome shotgun (WGS) entry which is preliminary data.</text>
</comment>
<proteinExistence type="inferred from homology"/>
<feature type="compositionally biased region" description="Acidic residues" evidence="5">
    <location>
        <begin position="336"/>
        <end position="350"/>
    </location>
</feature>
<dbReference type="Gene3D" id="1.25.40.180">
    <property type="match status" value="1"/>
</dbReference>
<evidence type="ECO:0000313" key="8">
    <source>
        <dbReference type="EMBL" id="KAK6131650.1"/>
    </source>
</evidence>
<feature type="transmembrane region" description="Helical" evidence="6">
    <location>
        <begin position="583"/>
        <end position="602"/>
    </location>
</feature>
<dbReference type="PANTHER" id="PTHR18034">
    <property type="entry name" value="CELL CYCLE CONTROL PROTEIN CWF22-RELATED"/>
    <property type="match status" value="1"/>
</dbReference>
<dbReference type="SMART" id="SM00543">
    <property type="entry name" value="MIF4G"/>
    <property type="match status" value="1"/>
</dbReference>
<evidence type="ECO:0000256" key="4">
    <source>
        <dbReference type="ARBA" id="ARBA00023242"/>
    </source>
</evidence>
<protein>
    <recommendedName>
        <fullName evidence="7">MI domain-containing protein</fullName>
    </recommendedName>
</protein>
<evidence type="ECO:0000256" key="1">
    <source>
        <dbReference type="ARBA" id="ARBA00004604"/>
    </source>
</evidence>
<dbReference type="SMART" id="SM00544">
    <property type="entry name" value="MA3"/>
    <property type="match status" value="1"/>
</dbReference>
<sequence>MDKVKYPFKFFQNSANGSFLLNSMIGSTTGFAEELFKTKRRILWENKIPASKETYRKFCNMAHVGRWIDRICQACPEQKEPEFGKGFRPKPDQQDHAAGKDKGPAHKTRYPRGPRTEENPSGKSRRERRKEARLAKNKKKFDSWSKKDLKSEYSDKAVQDNASKSHMVDKSKSKVSNLRSSGSTKQPRTVGNSGTKKGLKRKMNFNRTPKTNFFKLLEMEMGGRVPSAEEDLRFEKRLAKKLKLKNGKLGAAKDDLGVLLEGLPSALDNLGEIEKVRNGVFSKNTKNSDSVSEDLEDEISVDEGEEGSGSLDSTEEYDDELDLGDEESDSLASSEEHDDDDSIASGEELDDVVKVISPKNSNVGKRKKTKFEEYLENDIQGGKSLAEADLALERKLAKKLKIKAGKVKGDDDDMNMLLEGIPSVFDSSENKREQKPETRIRSNTETSGPLGTSSKLATGKYVAPHLRSHGGNESAEHAQLRKRIRGLLNRLSETNVESIAGEISTLYHSVGRSVGSQIVSEEVVASCSGGPRGNEQYAAVFAAFVAGMACLVGVDFGAKLLARLAKCFEEEYLKEDNLSLRNLTLLFSYLYVFGLCSSELIYDFLIMLGKRLTEVDVSTVLTVLQCCGMKLRGDDPVGMKNFIISVQSRVNELKASSGDGQSHINNKRMEFMLETICDIKNNKKRSKEDTVQHSRIKKWLQKLRVDDILIRGLKWSKLLDPSKKGQWWLSGDIASATENIEEVAGTIDKEIPETKMMLQLAASQRMNTDARRAIFCVIMSGEDYIDAFEKLLRLDLPGKQDREIMRVLVDCCLQEKVFNKYYCVLASKLCSHDKNHKFTLQYCLWDHFKELESMPLLRSMHLSKFTAEMIASFSLSLAVLKAVELNDVVHLSPKKIMHFRMLFEAIFEFPDKLVWNIFTRIAVTPEYEYLRSGIEFFISKYVVSSQKSLSNKLKIARKALNNVEGIVM</sequence>
<feature type="region of interest" description="Disordered" evidence="5">
    <location>
        <begin position="282"/>
        <end position="356"/>
    </location>
</feature>
<gene>
    <name evidence="8" type="ORF">DH2020_034664</name>
</gene>
<keyword evidence="6" id="KW-0812">Transmembrane</keyword>
<feature type="compositionally biased region" description="Acidic residues" evidence="5">
    <location>
        <begin position="291"/>
        <end position="306"/>
    </location>
</feature>
<feature type="compositionally biased region" description="Basic and acidic residues" evidence="5">
    <location>
        <begin position="428"/>
        <end position="442"/>
    </location>
</feature>
<feature type="compositionally biased region" description="Acidic residues" evidence="5">
    <location>
        <begin position="313"/>
        <end position="329"/>
    </location>
</feature>
<dbReference type="InterPro" id="IPR003891">
    <property type="entry name" value="Initiation_fac_eIF4g_MI"/>
</dbReference>
<feature type="transmembrane region" description="Helical" evidence="6">
    <location>
        <begin position="537"/>
        <end position="562"/>
    </location>
</feature>
<dbReference type="Pfam" id="PF02847">
    <property type="entry name" value="MA3"/>
    <property type="match status" value="1"/>
</dbReference>
<dbReference type="InterPro" id="IPR016024">
    <property type="entry name" value="ARM-type_fold"/>
</dbReference>
<dbReference type="PANTHER" id="PTHR18034:SF4">
    <property type="entry name" value="NUCLEOLAR MIF4G DOMAIN-CONTAINING PROTEIN 1"/>
    <property type="match status" value="1"/>
</dbReference>
<accession>A0ABR0VCL1</accession>
<evidence type="ECO:0000256" key="6">
    <source>
        <dbReference type="SAM" id="Phobius"/>
    </source>
</evidence>
<feature type="domain" description="MI" evidence="7">
    <location>
        <begin position="769"/>
        <end position="885"/>
    </location>
</feature>
<evidence type="ECO:0000259" key="7">
    <source>
        <dbReference type="PROSITE" id="PS51366"/>
    </source>
</evidence>
<evidence type="ECO:0000256" key="5">
    <source>
        <dbReference type="SAM" id="MobiDB-lite"/>
    </source>
</evidence>
<feature type="region of interest" description="Disordered" evidence="5">
    <location>
        <begin position="80"/>
        <end position="200"/>
    </location>
</feature>
<feature type="compositionally biased region" description="Polar residues" evidence="5">
    <location>
        <begin position="443"/>
        <end position="456"/>
    </location>
</feature>
<dbReference type="Pfam" id="PF02854">
    <property type="entry name" value="MIF4G"/>
    <property type="match status" value="1"/>
</dbReference>
<dbReference type="EMBL" id="JABTTQ020001348">
    <property type="protein sequence ID" value="KAK6131650.1"/>
    <property type="molecule type" value="Genomic_DNA"/>
</dbReference>
<dbReference type="SUPFAM" id="SSF48371">
    <property type="entry name" value="ARM repeat"/>
    <property type="match status" value="1"/>
</dbReference>
<dbReference type="Proteomes" id="UP001318860">
    <property type="component" value="Unassembled WGS sequence"/>
</dbReference>
<keyword evidence="9" id="KW-1185">Reference proteome</keyword>
<reference evidence="8 9" key="1">
    <citation type="journal article" date="2021" name="Comput. Struct. Biotechnol. J.">
        <title>De novo genome assembly of the potent medicinal plant Rehmannia glutinosa using nanopore technology.</title>
        <authorList>
            <person name="Ma L."/>
            <person name="Dong C."/>
            <person name="Song C."/>
            <person name="Wang X."/>
            <person name="Zheng X."/>
            <person name="Niu Y."/>
            <person name="Chen S."/>
            <person name="Feng W."/>
        </authorList>
    </citation>
    <scope>NUCLEOTIDE SEQUENCE [LARGE SCALE GENOMIC DNA]</scope>
    <source>
        <strain evidence="8">DH-2019</strain>
    </source>
</reference>
<dbReference type="InterPro" id="IPR003890">
    <property type="entry name" value="MIF4G-like_typ-3"/>
</dbReference>
<keyword evidence="4" id="KW-0539">Nucleus</keyword>
<feature type="compositionally biased region" description="Basic and acidic residues" evidence="5">
    <location>
        <begin position="129"/>
        <end position="158"/>
    </location>
</feature>
<keyword evidence="6" id="KW-0472">Membrane</keyword>
<organism evidence="8 9">
    <name type="scientific">Rehmannia glutinosa</name>
    <name type="common">Chinese foxglove</name>
    <dbReference type="NCBI Taxonomy" id="99300"/>
    <lineage>
        <taxon>Eukaryota</taxon>
        <taxon>Viridiplantae</taxon>
        <taxon>Streptophyta</taxon>
        <taxon>Embryophyta</taxon>
        <taxon>Tracheophyta</taxon>
        <taxon>Spermatophyta</taxon>
        <taxon>Magnoliopsida</taxon>
        <taxon>eudicotyledons</taxon>
        <taxon>Gunneridae</taxon>
        <taxon>Pentapetalae</taxon>
        <taxon>asterids</taxon>
        <taxon>lamiids</taxon>
        <taxon>Lamiales</taxon>
        <taxon>Orobanchaceae</taxon>
        <taxon>Rehmannieae</taxon>
        <taxon>Rehmannia</taxon>
    </lineage>
</organism>
<feature type="region of interest" description="Disordered" evidence="5">
    <location>
        <begin position="424"/>
        <end position="456"/>
    </location>
</feature>
<keyword evidence="3" id="KW-0810">Translation regulation</keyword>
<feature type="compositionally biased region" description="Polar residues" evidence="5">
    <location>
        <begin position="174"/>
        <end position="195"/>
    </location>
</feature>
<evidence type="ECO:0000313" key="9">
    <source>
        <dbReference type="Proteomes" id="UP001318860"/>
    </source>
</evidence>